<proteinExistence type="predicted"/>
<protein>
    <recommendedName>
        <fullName evidence="1">MobA/VirD2-like nuclease domain-containing protein</fullName>
    </recommendedName>
</protein>
<sequence length="154" mass="17353">MSSVACAEGNPSKSFCPEDEAKLTLKYFLATESEFAHALGYGDHQRLCGVHKNTRQMHLHGAYNMIHPEKLTRYEPYRDYHKRDKVCRELERRFDPGRVPYEKFTQGNPYVWMALTWGGLQSELNMGVLGARPLDGERNQGAASGGAGKKKGFG</sequence>
<dbReference type="EMBL" id="CP001629">
    <property type="protein sequence ID" value="ACU88866.1"/>
    <property type="molecule type" value="Genomic_DNA"/>
</dbReference>
<dbReference type="RefSeq" id="WP_015772966.1">
    <property type="nucleotide sequence ID" value="NC_013173.1"/>
</dbReference>
<evidence type="ECO:0000259" key="1">
    <source>
        <dbReference type="Pfam" id="PF03432"/>
    </source>
</evidence>
<reference evidence="2 3" key="1">
    <citation type="journal article" date="2009" name="Stand. Genomic Sci.">
        <title>Complete genome sequence of Desulfomicrobium baculatum type strain (X).</title>
        <authorList>
            <person name="Copeland A."/>
            <person name="Spring S."/>
            <person name="Goker M."/>
            <person name="Schneider S."/>
            <person name="Lapidus A."/>
            <person name="Del Rio T.G."/>
            <person name="Tice H."/>
            <person name="Cheng J.F."/>
            <person name="Chen F."/>
            <person name="Nolan M."/>
            <person name="Bruce D."/>
            <person name="Goodwin L."/>
            <person name="Pitluck S."/>
            <person name="Ivanova N."/>
            <person name="Mavrommatis K."/>
            <person name="Ovchinnikova G."/>
            <person name="Pati A."/>
            <person name="Chen A."/>
            <person name="Palaniappan K."/>
            <person name="Land M."/>
            <person name="Hauser L."/>
            <person name="Chang Y.J."/>
            <person name="Jeffries C.C."/>
            <person name="Meincke L."/>
            <person name="Sims D."/>
            <person name="Brettin T."/>
            <person name="Detter J.C."/>
            <person name="Han C."/>
            <person name="Chain P."/>
            <person name="Bristow J."/>
            <person name="Eisen J.A."/>
            <person name="Markowitz V."/>
            <person name="Hugenholtz P."/>
            <person name="Kyrpides N.C."/>
            <person name="Klenk H.P."/>
            <person name="Lucas S."/>
        </authorList>
    </citation>
    <scope>NUCLEOTIDE SEQUENCE [LARGE SCALE GENOMIC DNA]</scope>
    <source>
        <strain evidence="3">DSM 4028 / VKM B-1378 / X</strain>
    </source>
</reference>
<name>C7LNI1_DESBD</name>
<feature type="domain" description="MobA/VirD2-like nuclease" evidence="1">
    <location>
        <begin position="14"/>
        <end position="94"/>
    </location>
</feature>
<evidence type="ECO:0000313" key="3">
    <source>
        <dbReference type="Proteomes" id="UP000002216"/>
    </source>
</evidence>
<gene>
    <name evidence="2" type="ordered locus">Dbac_0745</name>
</gene>
<accession>C7LNI1</accession>
<dbReference type="InterPro" id="IPR005094">
    <property type="entry name" value="Endonuclease_MobA/VirD2"/>
</dbReference>
<dbReference type="KEGG" id="dba:Dbac_0745"/>
<dbReference type="AlphaFoldDB" id="C7LNI1"/>
<organism evidence="2 3">
    <name type="scientific">Desulfomicrobium baculatum (strain DSM 4028 / VKM B-1378 / X)</name>
    <name type="common">Desulfovibrio baculatus</name>
    <dbReference type="NCBI Taxonomy" id="525897"/>
    <lineage>
        <taxon>Bacteria</taxon>
        <taxon>Pseudomonadati</taxon>
        <taxon>Thermodesulfobacteriota</taxon>
        <taxon>Desulfovibrionia</taxon>
        <taxon>Desulfovibrionales</taxon>
        <taxon>Desulfomicrobiaceae</taxon>
        <taxon>Desulfomicrobium</taxon>
    </lineage>
</organism>
<dbReference type="eggNOG" id="COG3843">
    <property type="taxonomic scope" value="Bacteria"/>
</dbReference>
<keyword evidence="3" id="KW-1185">Reference proteome</keyword>
<dbReference type="HOGENOM" id="CLU_1701412_0_0_7"/>
<evidence type="ECO:0000313" key="2">
    <source>
        <dbReference type="EMBL" id="ACU88866.1"/>
    </source>
</evidence>
<dbReference type="STRING" id="525897.Dbac_0745"/>
<dbReference type="Proteomes" id="UP000002216">
    <property type="component" value="Chromosome"/>
</dbReference>
<dbReference type="Pfam" id="PF03432">
    <property type="entry name" value="Relaxase"/>
    <property type="match status" value="1"/>
</dbReference>